<dbReference type="Proteomes" id="UP001165270">
    <property type="component" value="Unassembled WGS sequence"/>
</dbReference>
<dbReference type="EMBL" id="JALDAX010000009">
    <property type="protein sequence ID" value="MCI3242723.1"/>
    <property type="molecule type" value="Genomic_DNA"/>
</dbReference>
<dbReference type="InterPro" id="IPR038740">
    <property type="entry name" value="BioF2-like_GNAT_dom"/>
</dbReference>
<dbReference type="RefSeq" id="WP_242711166.1">
    <property type="nucleotide sequence ID" value="NZ_JALDAX010000009.1"/>
</dbReference>
<dbReference type="EC" id="2.3.1.-" evidence="2"/>
<evidence type="ECO:0000259" key="1">
    <source>
        <dbReference type="Pfam" id="PF13480"/>
    </source>
</evidence>
<keyword evidence="2" id="KW-0808">Transferase</keyword>
<accession>A0ABS9XKX6</accession>
<dbReference type="PANTHER" id="PTHR36174">
    <property type="entry name" value="LIPID II:GLYCINE GLYCYLTRANSFERASE"/>
    <property type="match status" value="1"/>
</dbReference>
<evidence type="ECO:0000313" key="2">
    <source>
        <dbReference type="EMBL" id="MCI3242723.1"/>
    </source>
</evidence>
<dbReference type="GO" id="GO:0016746">
    <property type="term" value="F:acyltransferase activity"/>
    <property type="evidence" value="ECO:0007669"/>
    <property type="project" value="UniProtKB-KW"/>
</dbReference>
<gene>
    <name evidence="2" type="ORF">MQN93_23645</name>
</gene>
<name>A0ABS9XKX6_9ACTN</name>
<dbReference type="InterPro" id="IPR050644">
    <property type="entry name" value="PG_Glycine_Bridge_Synth"/>
</dbReference>
<reference evidence="2" key="1">
    <citation type="submission" date="2022-03" db="EMBL/GenBank/DDBJ databases">
        <title>Streptomyces 7R015 and 7R016 isolated from Barleria lupulina in Thailand.</title>
        <authorList>
            <person name="Kanchanasin P."/>
            <person name="Phongsopitanun W."/>
            <person name="Tanasupawat S."/>
        </authorList>
    </citation>
    <scope>NUCLEOTIDE SEQUENCE</scope>
    <source>
        <strain evidence="2">7R016</strain>
    </source>
</reference>
<protein>
    <submittedName>
        <fullName evidence="2">GNAT family N-acetyltransferase</fullName>
        <ecNumber evidence="2">2.3.1.-</ecNumber>
    </submittedName>
</protein>
<evidence type="ECO:0000313" key="3">
    <source>
        <dbReference type="Proteomes" id="UP001165270"/>
    </source>
</evidence>
<sequence>MSSASTHDRTTAHDIVPVDPRTDARWLRLAGSQAGSVFTSPPWISAVCGTYGFSPEARIAVDRTGAPVAGFTWAVVDDLCGRRTVSLPFSDRAEPLCDSGDLWRELARDCLGSGVPFSVRCFDGSPVSRDPGLVRVGEAAWHGTPLSGPLDAVSERFSRGVRRNIRLGRRRGVRVLASTEQWAVHAFHRLHVGLRKRKYRLLAQPLGFLDRVWEEFAPRDGVVTFLAYIDDEIVAGAVYLVWNDVLYYKYSASDLDRLTARPNEAIAWSAIQWAVQRDLTLLDWGLSDLDQPGLLAYKRRWGCVEKRIGTWTARPAHGTDAETGRLLRNLTDLLTDDAVPDDVTARAGALLYRYFC</sequence>
<dbReference type="Pfam" id="PF13480">
    <property type="entry name" value="Acetyltransf_6"/>
    <property type="match status" value="1"/>
</dbReference>
<proteinExistence type="predicted"/>
<dbReference type="InterPro" id="IPR016181">
    <property type="entry name" value="Acyl_CoA_acyltransferase"/>
</dbReference>
<keyword evidence="2" id="KW-0012">Acyltransferase</keyword>
<organism evidence="2 3">
    <name type="scientific">Streptomyces spinosisporus</name>
    <dbReference type="NCBI Taxonomy" id="2927582"/>
    <lineage>
        <taxon>Bacteria</taxon>
        <taxon>Bacillati</taxon>
        <taxon>Actinomycetota</taxon>
        <taxon>Actinomycetes</taxon>
        <taxon>Kitasatosporales</taxon>
        <taxon>Streptomycetaceae</taxon>
        <taxon>Streptomyces</taxon>
    </lineage>
</organism>
<comment type="caution">
    <text evidence="2">The sequence shown here is derived from an EMBL/GenBank/DDBJ whole genome shotgun (WGS) entry which is preliminary data.</text>
</comment>
<dbReference type="SUPFAM" id="SSF55729">
    <property type="entry name" value="Acyl-CoA N-acyltransferases (Nat)"/>
    <property type="match status" value="1"/>
</dbReference>
<keyword evidence="3" id="KW-1185">Reference proteome</keyword>
<dbReference type="Gene3D" id="3.40.630.30">
    <property type="match status" value="1"/>
</dbReference>
<dbReference type="PANTHER" id="PTHR36174:SF1">
    <property type="entry name" value="LIPID II:GLYCINE GLYCYLTRANSFERASE"/>
    <property type="match status" value="1"/>
</dbReference>
<feature type="domain" description="BioF2-like acetyltransferase" evidence="1">
    <location>
        <begin position="157"/>
        <end position="298"/>
    </location>
</feature>